<accession>A0ABR9KPD8</accession>
<dbReference type="PROSITE" id="PS51257">
    <property type="entry name" value="PROKAR_LIPOPROTEIN"/>
    <property type="match status" value="1"/>
</dbReference>
<sequence length="149" mass="15881">MDELLRNVRAAVVLLLLSATLAGCQVWGMLGGGRELCERRADRVNAMVREAISPALPPASQILSIGGVNDCDSSTYGAWVFVELKEEEDLRARFVAAGWSADLEVDAANAYDLAKRIGDRVFGVSIESNVEISAVVLDGCWDSGGYGCG</sequence>
<evidence type="ECO:0000313" key="2">
    <source>
        <dbReference type="Proteomes" id="UP000661607"/>
    </source>
</evidence>
<evidence type="ECO:0008006" key="3">
    <source>
        <dbReference type="Google" id="ProtNLM"/>
    </source>
</evidence>
<reference evidence="1 2" key="1">
    <citation type="submission" date="2020-10" db="EMBL/GenBank/DDBJ databases">
        <title>Sequencing the genomes of 1000 actinobacteria strains.</title>
        <authorList>
            <person name="Klenk H.-P."/>
        </authorList>
    </citation>
    <scope>NUCLEOTIDE SEQUENCE [LARGE SCALE GENOMIC DNA]</scope>
    <source>
        <strain evidence="1 2">DSM 43748</strain>
    </source>
</reference>
<evidence type="ECO:0000313" key="1">
    <source>
        <dbReference type="EMBL" id="MBE1563888.1"/>
    </source>
</evidence>
<dbReference type="RefSeq" id="WP_192778373.1">
    <property type="nucleotide sequence ID" value="NZ_BAAASY010000024.1"/>
</dbReference>
<keyword evidence="2" id="KW-1185">Reference proteome</keyword>
<gene>
    <name evidence="1" type="ORF">H4W81_006667</name>
</gene>
<organism evidence="1 2">
    <name type="scientific">Nonomuraea africana</name>
    <dbReference type="NCBI Taxonomy" id="46171"/>
    <lineage>
        <taxon>Bacteria</taxon>
        <taxon>Bacillati</taxon>
        <taxon>Actinomycetota</taxon>
        <taxon>Actinomycetes</taxon>
        <taxon>Streptosporangiales</taxon>
        <taxon>Streptosporangiaceae</taxon>
        <taxon>Nonomuraea</taxon>
    </lineage>
</organism>
<dbReference type="Proteomes" id="UP000661607">
    <property type="component" value="Unassembled WGS sequence"/>
</dbReference>
<protein>
    <recommendedName>
        <fullName evidence="3">Lipoprotein</fullName>
    </recommendedName>
</protein>
<proteinExistence type="predicted"/>
<dbReference type="EMBL" id="JADBEF010000001">
    <property type="protein sequence ID" value="MBE1563888.1"/>
    <property type="molecule type" value="Genomic_DNA"/>
</dbReference>
<comment type="caution">
    <text evidence="1">The sequence shown here is derived from an EMBL/GenBank/DDBJ whole genome shotgun (WGS) entry which is preliminary data.</text>
</comment>
<name>A0ABR9KPD8_9ACTN</name>